<sequence length="60" mass="7146">MNTFNYYSAQKYKNRSFPCPEFNFKEIAPRAQGRKDSRSSVLNTRTGTYNYTTFVELLRH</sequence>
<comment type="caution">
    <text evidence="1">The sequence shown here is derived from an EMBL/GenBank/DDBJ whole genome shotgun (WGS) entry which is preliminary data.</text>
</comment>
<gene>
    <name evidence="1" type="ORF">DCAR_028907</name>
</gene>
<protein>
    <submittedName>
        <fullName evidence="1">Uncharacterized protein</fullName>
    </submittedName>
</protein>
<evidence type="ECO:0000313" key="1">
    <source>
        <dbReference type="EMBL" id="KZM83671.1"/>
    </source>
</evidence>
<organism evidence="1">
    <name type="scientific">Daucus carota subsp. sativus</name>
    <name type="common">Carrot</name>
    <dbReference type="NCBI Taxonomy" id="79200"/>
    <lineage>
        <taxon>Eukaryota</taxon>
        <taxon>Viridiplantae</taxon>
        <taxon>Streptophyta</taxon>
        <taxon>Embryophyta</taxon>
        <taxon>Tracheophyta</taxon>
        <taxon>Spermatophyta</taxon>
        <taxon>Magnoliopsida</taxon>
        <taxon>eudicotyledons</taxon>
        <taxon>Gunneridae</taxon>
        <taxon>Pentapetalae</taxon>
        <taxon>asterids</taxon>
        <taxon>campanulids</taxon>
        <taxon>Apiales</taxon>
        <taxon>Apiaceae</taxon>
        <taxon>Apioideae</taxon>
        <taxon>Scandiceae</taxon>
        <taxon>Daucinae</taxon>
        <taxon>Daucus</taxon>
        <taxon>Daucus sect. Daucus</taxon>
    </lineage>
</organism>
<name>A0A175YKK1_DAUCS</name>
<accession>A0A175YKK1</accession>
<dbReference type="Gramene" id="KZM83671">
    <property type="protein sequence ID" value="KZM83671"/>
    <property type="gene ID" value="DCAR_028907"/>
</dbReference>
<proteinExistence type="predicted"/>
<dbReference type="AlphaFoldDB" id="A0A175YKK1"/>
<reference evidence="1" key="1">
    <citation type="journal article" date="2016" name="Nat. Genet.">
        <title>A high-quality carrot genome assembly provides new insights into carotenoid accumulation and asterid genome evolution.</title>
        <authorList>
            <person name="Iorizzo M."/>
            <person name="Ellison S."/>
            <person name="Senalik D."/>
            <person name="Zeng P."/>
            <person name="Satapoomin P."/>
            <person name="Huang J."/>
            <person name="Bowman M."/>
            <person name="Iovene M."/>
            <person name="Sanseverino W."/>
            <person name="Cavagnaro P."/>
            <person name="Yildiz M."/>
            <person name="Macko-Podgorni A."/>
            <person name="Moranska E."/>
            <person name="Grzebelus E."/>
            <person name="Grzebelus D."/>
            <person name="Ashrafi H."/>
            <person name="Zheng Z."/>
            <person name="Cheng S."/>
            <person name="Spooner D."/>
            <person name="Van Deynze A."/>
            <person name="Simon P."/>
        </authorList>
    </citation>
    <scope>NUCLEOTIDE SEQUENCE [LARGE SCALE GENOMIC DNA]</scope>
    <source>
        <tissue evidence="1">Leaf</tissue>
    </source>
</reference>
<dbReference type="EMBL" id="LNRQ01000008">
    <property type="protein sequence ID" value="KZM83671.1"/>
    <property type="molecule type" value="Genomic_DNA"/>
</dbReference>